<evidence type="ECO:0000313" key="2">
    <source>
        <dbReference type="Proteomes" id="UP000054815"/>
    </source>
</evidence>
<dbReference type="GO" id="GO:0007010">
    <property type="term" value="P:cytoskeleton organization"/>
    <property type="evidence" value="ECO:0007669"/>
    <property type="project" value="TreeGrafter"/>
</dbReference>
<reference evidence="1 2" key="1">
    <citation type="submission" date="2015-01" db="EMBL/GenBank/DDBJ databases">
        <title>Evolution of Trichinella species and genotypes.</title>
        <authorList>
            <person name="Korhonen P.K."/>
            <person name="Edoardo P."/>
            <person name="Giuseppe L.R."/>
            <person name="Gasser R.B."/>
        </authorList>
    </citation>
    <scope>NUCLEOTIDE SEQUENCE [LARGE SCALE GENOMIC DNA]</scope>
    <source>
        <strain evidence="1">ISS141</strain>
    </source>
</reference>
<dbReference type="InterPro" id="IPR040185">
    <property type="entry name" value="Far11/STRP"/>
</dbReference>
<dbReference type="EMBL" id="JYDU01000820">
    <property type="protein sequence ID" value="KRX80241.1"/>
    <property type="molecule type" value="Genomic_DNA"/>
</dbReference>
<name>A0A0V0WWR2_TRIPS</name>
<dbReference type="GO" id="GO:0005829">
    <property type="term" value="C:cytosol"/>
    <property type="evidence" value="ECO:0007669"/>
    <property type="project" value="TreeGrafter"/>
</dbReference>
<evidence type="ECO:0000313" key="1">
    <source>
        <dbReference type="EMBL" id="KRX80241.1"/>
    </source>
</evidence>
<dbReference type="PANTHER" id="PTHR13239">
    <property type="entry name" value="PROTEIN REQUIRED FOR HYPHAL ANASTOMOSIS HAM-2"/>
    <property type="match status" value="1"/>
</dbReference>
<feature type="non-terminal residue" evidence="1">
    <location>
        <position position="129"/>
    </location>
</feature>
<dbReference type="PANTHER" id="PTHR13239:SF4">
    <property type="entry name" value="AT25231P"/>
    <property type="match status" value="1"/>
</dbReference>
<feature type="non-terminal residue" evidence="1">
    <location>
        <position position="1"/>
    </location>
</feature>
<protein>
    <submittedName>
        <fullName evidence="1">Striatin-interacting protein 1-like protein</fullName>
    </submittedName>
</protein>
<gene>
    <name evidence="1" type="primary">strip1</name>
    <name evidence="1" type="ORF">T4E_7798</name>
</gene>
<dbReference type="Proteomes" id="UP000054815">
    <property type="component" value="Unassembled WGS sequence"/>
</dbReference>
<proteinExistence type="predicted"/>
<comment type="caution">
    <text evidence="1">The sequence shown here is derived from an EMBL/GenBank/DDBJ whole genome shotgun (WGS) entry which is preliminary data.</text>
</comment>
<accession>A0A0V0WWR2</accession>
<dbReference type="STRING" id="6337.A0A0V0WWR2"/>
<sequence>LPWSTKIRPVDVVAFLQMERRKFFGYTLAEDEVSTAGLPLPIRESVAALRRHEYTSLADVQIAREKRLQKYKFSQRETVDDHACSAAVEQLYRAVVPNVQQLAIGLVKVLFASAPSSKGKSDAVNLVHE</sequence>
<organism evidence="1 2">
    <name type="scientific">Trichinella pseudospiralis</name>
    <name type="common">Parasitic roundworm</name>
    <dbReference type="NCBI Taxonomy" id="6337"/>
    <lineage>
        <taxon>Eukaryota</taxon>
        <taxon>Metazoa</taxon>
        <taxon>Ecdysozoa</taxon>
        <taxon>Nematoda</taxon>
        <taxon>Enoplea</taxon>
        <taxon>Dorylaimia</taxon>
        <taxon>Trichinellida</taxon>
        <taxon>Trichinellidae</taxon>
        <taxon>Trichinella</taxon>
    </lineage>
</organism>
<dbReference type="AlphaFoldDB" id="A0A0V0WWR2"/>